<name>A0A839S9V5_9SPHI</name>
<reference evidence="2" key="1">
    <citation type="submission" date="2020-08" db="EMBL/GenBank/DDBJ databases">
        <title>Genomic Encyclopedia of Type Strains, Phase III (KMG-III): the genomes of soil and plant-associated and newly described type strains.</title>
        <authorList>
            <person name="Whitman W."/>
        </authorList>
    </citation>
    <scope>NUCLEOTIDE SEQUENCE [LARGE SCALE GENOMIC DNA]</scope>
    <source>
        <strain evidence="2">CECT 8628</strain>
    </source>
</reference>
<accession>A0A839S9V5</accession>
<keyword evidence="2" id="KW-0328">Glycosyltransferase</keyword>
<proteinExistence type="predicted"/>
<evidence type="ECO:0000313" key="2">
    <source>
        <dbReference type="EMBL" id="MBB3054785.1"/>
    </source>
</evidence>
<dbReference type="InterPro" id="IPR056920">
    <property type="entry name" value="PRTase-CE"/>
</dbReference>
<dbReference type="OrthoDB" id="2084254at2"/>
<keyword evidence="3" id="KW-1185">Reference proteome</keyword>
<feature type="domain" description="PRTase-CE" evidence="1">
    <location>
        <begin position="20"/>
        <end position="269"/>
    </location>
</feature>
<evidence type="ECO:0000313" key="3">
    <source>
        <dbReference type="Proteomes" id="UP000539265"/>
    </source>
</evidence>
<protein>
    <submittedName>
        <fullName evidence="2">Hypoxanthine phosphoribosyltransferase</fullName>
    </submittedName>
</protein>
<dbReference type="Proteomes" id="UP000539265">
    <property type="component" value="Unassembled WGS sequence"/>
</dbReference>
<gene>
    <name evidence="2" type="ORF">FHS11_001195</name>
</gene>
<dbReference type="EMBL" id="JACHWX010000002">
    <property type="protein sequence ID" value="MBB3054785.1"/>
    <property type="molecule type" value="Genomic_DNA"/>
</dbReference>
<sequence>MKDFSLQNFIRLKELFQNKRWYKNHDEQEVFRRFGFLLGNLNEIEQELILDLSSRYLWVSYGNYLGILKDLFVEFSSEDISNVKHIYFFPIIKPDDEPQTKSGNVVSYLYKSIVYGLPANLRSIPFTIFEQFEKIAPESFTLKEGELLILIDDFIGSGTTISNTFKEIDKNPSIEYQNIRIFTITLMQEAMNILAEKGINFYCKYIESKGITDYYGDMVTQKKAIMKKIERMTKAGSNYKMGFKKSEALVTMARTPNNTFSIFWSDHIKEGKEFLAPFKR</sequence>
<organism evidence="2 3">
    <name type="scientific">Mucilaginibacter gotjawali</name>
    <dbReference type="NCBI Taxonomy" id="1550579"/>
    <lineage>
        <taxon>Bacteria</taxon>
        <taxon>Pseudomonadati</taxon>
        <taxon>Bacteroidota</taxon>
        <taxon>Sphingobacteriia</taxon>
        <taxon>Sphingobacteriales</taxon>
        <taxon>Sphingobacteriaceae</taxon>
        <taxon>Mucilaginibacter</taxon>
    </lineage>
</organism>
<dbReference type="GO" id="GO:0016757">
    <property type="term" value="F:glycosyltransferase activity"/>
    <property type="evidence" value="ECO:0007669"/>
    <property type="project" value="UniProtKB-KW"/>
</dbReference>
<comment type="caution">
    <text evidence="2">The sequence shown here is derived from an EMBL/GenBank/DDBJ whole genome shotgun (WGS) entry which is preliminary data.</text>
</comment>
<dbReference type="AlphaFoldDB" id="A0A839S9V5"/>
<dbReference type="RefSeq" id="WP_096356347.1">
    <property type="nucleotide sequence ID" value="NZ_AP017313.1"/>
</dbReference>
<evidence type="ECO:0000259" key="1">
    <source>
        <dbReference type="Pfam" id="PF24390"/>
    </source>
</evidence>
<keyword evidence="2" id="KW-0808">Transferase</keyword>
<dbReference type="Pfam" id="PF24390">
    <property type="entry name" value="PRTase-CE"/>
    <property type="match status" value="1"/>
</dbReference>